<evidence type="ECO:0000256" key="3">
    <source>
        <dbReference type="ARBA" id="ARBA00022989"/>
    </source>
</evidence>
<feature type="transmembrane region" description="Helical" evidence="5">
    <location>
        <begin position="421"/>
        <end position="444"/>
    </location>
</feature>
<dbReference type="InterPro" id="IPR036259">
    <property type="entry name" value="MFS_trans_sf"/>
</dbReference>
<evidence type="ECO:0000313" key="8">
    <source>
        <dbReference type="Proteomes" id="UP000461409"/>
    </source>
</evidence>
<evidence type="ECO:0000313" key="7">
    <source>
        <dbReference type="EMBL" id="MWV27163.1"/>
    </source>
</evidence>
<dbReference type="InterPro" id="IPR011701">
    <property type="entry name" value="MFS"/>
</dbReference>
<dbReference type="Gene3D" id="1.20.1250.20">
    <property type="entry name" value="MFS general substrate transporter like domains"/>
    <property type="match status" value="1"/>
</dbReference>
<dbReference type="GO" id="GO:0005886">
    <property type="term" value="C:plasma membrane"/>
    <property type="evidence" value="ECO:0007669"/>
    <property type="project" value="TreeGrafter"/>
</dbReference>
<keyword evidence="3 5" id="KW-1133">Transmembrane helix</keyword>
<name>A0A844XBL0_9SPHN</name>
<dbReference type="SUPFAM" id="SSF103473">
    <property type="entry name" value="MFS general substrate transporter"/>
    <property type="match status" value="1"/>
</dbReference>
<dbReference type="PANTHER" id="PTHR23508:SF10">
    <property type="entry name" value="CARBOXYLIC ACID TRANSPORTER PROTEIN HOMOLOG"/>
    <property type="match status" value="1"/>
</dbReference>
<proteinExistence type="predicted"/>
<dbReference type="EMBL" id="WUBR01000001">
    <property type="protein sequence ID" value="MWV27163.1"/>
    <property type="molecule type" value="Genomic_DNA"/>
</dbReference>
<feature type="transmembrane region" description="Helical" evidence="5">
    <location>
        <begin position="263"/>
        <end position="283"/>
    </location>
</feature>
<feature type="transmembrane region" description="Helical" evidence="5">
    <location>
        <begin position="182"/>
        <end position="201"/>
    </location>
</feature>
<comment type="subcellular location">
    <subcellularLocation>
        <location evidence="1">Membrane</location>
        <topology evidence="1">Multi-pass membrane protein</topology>
    </subcellularLocation>
</comment>
<feature type="domain" description="Major facilitator superfamily (MFS) profile" evidence="6">
    <location>
        <begin position="27"/>
        <end position="445"/>
    </location>
</feature>
<evidence type="ECO:0000256" key="5">
    <source>
        <dbReference type="SAM" id="Phobius"/>
    </source>
</evidence>
<accession>A0A844XBL0</accession>
<keyword evidence="8" id="KW-1185">Reference proteome</keyword>
<gene>
    <name evidence="7" type="ORF">GRF63_04515</name>
</gene>
<evidence type="ECO:0000256" key="2">
    <source>
        <dbReference type="ARBA" id="ARBA00022692"/>
    </source>
</evidence>
<sequence>MASTPPATLDVAKFMREQRFSRYHITILVLCSLVTFFDGQDFAALAYALPYIRDDMGISDEMTGYVSSAAFLGQMIGSLFGSYLGDIFGRRPVIIFCTIGSAVLTFAVGFAQSPEQLIGLRFVSGLAIGGLLAPVWALSIESMPRSMRATSVTIIMMGFSIGTASSGPIANFAAPVLGWQGIFWVCGAMTGAFALILLFTLPESARWMVATEKPAARIVPVLSRFNPGFEWKAYDKFVLLDEKAVKQSTNPLKKLGELFVGKLAFITLFIWAAYFCSSFAIYLKSAYGVIFMENLGITRQNAAWLGSINAIIGAIMGVVLLAMTERKGPGWIILAPLLGIPFVLLVGTGVVLGGPALIPVLLIGAIAVGAGHAAVISITSIYYPSAVRATGGGWASFMAKFAAVAAPIYGSQFLSGVSGAMAGYMFTALCLGGVIVFILLLAWAARGMTDLPIHATEPAKKET</sequence>
<reference evidence="7 8" key="1">
    <citation type="submission" date="2019-12" db="EMBL/GenBank/DDBJ databases">
        <authorList>
            <person name="Lee S.D."/>
        </authorList>
    </citation>
    <scope>NUCLEOTIDE SEQUENCE [LARGE SCALE GENOMIC DNA]</scope>
    <source>
        <strain evidence="7 8">GH3-10</strain>
    </source>
</reference>
<evidence type="ECO:0000259" key="6">
    <source>
        <dbReference type="PROSITE" id="PS50850"/>
    </source>
</evidence>
<dbReference type="GO" id="GO:0046943">
    <property type="term" value="F:carboxylic acid transmembrane transporter activity"/>
    <property type="evidence" value="ECO:0007669"/>
    <property type="project" value="TreeGrafter"/>
</dbReference>
<dbReference type="PROSITE" id="PS00217">
    <property type="entry name" value="SUGAR_TRANSPORT_2"/>
    <property type="match status" value="1"/>
</dbReference>
<dbReference type="InterPro" id="IPR005829">
    <property type="entry name" value="Sugar_transporter_CS"/>
</dbReference>
<dbReference type="AlphaFoldDB" id="A0A844XBL0"/>
<keyword evidence="2 5" id="KW-0812">Transmembrane</keyword>
<dbReference type="RefSeq" id="WP_160484760.1">
    <property type="nucleotide sequence ID" value="NZ_WUBR01000001.1"/>
</dbReference>
<dbReference type="InterPro" id="IPR020846">
    <property type="entry name" value="MFS_dom"/>
</dbReference>
<feature type="transmembrane region" description="Helical" evidence="5">
    <location>
        <begin position="358"/>
        <end position="383"/>
    </location>
</feature>
<feature type="transmembrane region" description="Helical" evidence="5">
    <location>
        <begin position="330"/>
        <end position="352"/>
    </location>
</feature>
<dbReference type="PANTHER" id="PTHR23508">
    <property type="entry name" value="CARBOXYLIC ACID TRANSPORTER PROTEIN HOMOLOG"/>
    <property type="match status" value="1"/>
</dbReference>
<dbReference type="PROSITE" id="PS50850">
    <property type="entry name" value="MFS"/>
    <property type="match status" value="1"/>
</dbReference>
<feature type="transmembrane region" description="Helical" evidence="5">
    <location>
        <begin position="390"/>
        <end position="409"/>
    </location>
</feature>
<evidence type="ECO:0000256" key="4">
    <source>
        <dbReference type="ARBA" id="ARBA00023136"/>
    </source>
</evidence>
<dbReference type="Pfam" id="PF07690">
    <property type="entry name" value="MFS_1"/>
    <property type="match status" value="1"/>
</dbReference>
<feature type="transmembrane region" description="Helical" evidence="5">
    <location>
        <begin position="118"/>
        <end position="138"/>
    </location>
</feature>
<dbReference type="Proteomes" id="UP000461409">
    <property type="component" value="Unassembled WGS sequence"/>
</dbReference>
<feature type="transmembrane region" description="Helical" evidence="5">
    <location>
        <begin position="303"/>
        <end position="323"/>
    </location>
</feature>
<reference evidence="7 8" key="2">
    <citation type="submission" date="2020-02" db="EMBL/GenBank/DDBJ databases">
        <title>Erythrobacter dongmakensis sp. nov., isolated from a tidal mudflat.</title>
        <authorList>
            <person name="Kim I.S."/>
        </authorList>
    </citation>
    <scope>NUCLEOTIDE SEQUENCE [LARGE SCALE GENOMIC DNA]</scope>
    <source>
        <strain evidence="7 8">GH3-10</strain>
    </source>
</reference>
<feature type="transmembrane region" description="Helical" evidence="5">
    <location>
        <begin position="150"/>
        <end position="170"/>
    </location>
</feature>
<feature type="transmembrane region" description="Helical" evidence="5">
    <location>
        <begin position="92"/>
        <end position="112"/>
    </location>
</feature>
<comment type="caution">
    <text evidence="7">The sequence shown here is derived from an EMBL/GenBank/DDBJ whole genome shotgun (WGS) entry which is preliminary data.</text>
</comment>
<keyword evidence="4 5" id="KW-0472">Membrane</keyword>
<protein>
    <submittedName>
        <fullName evidence="7">MFS transporter</fullName>
    </submittedName>
</protein>
<evidence type="ECO:0000256" key="1">
    <source>
        <dbReference type="ARBA" id="ARBA00004141"/>
    </source>
</evidence>
<feature type="transmembrane region" description="Helical" evidence="5">
    <location>
        <begin position="64"/>
        <end position="85"/>
    </location>
</feature>
<organism evidence="7 8">
    <name type="scientific">Aurantiacibacter rhizosphaerae</name>
    <dbReference type="NCBI Taxonomy" id="2691582"/>
    <lineage>
        <taxon>Bacteria</taxon>
        <taxon>Pseudomonadati</taxon>
        <taxon>Pseudomonadota</taxon>
        <taxon>Alphaproteobacteria</taxon>
        <taxon>Sphingomonadales</taxon>
        <taxon>Erythrobacteraceae</taxon>
        <taxon>Aurantiacibacter</taxon>
    </lineage>
</organism>